<keyword evidence="2" id="KW-1185">Reference proteome</keyword>
<proteinExistence type="predicted"/>
<accession>A0ABV4L389</accession>
<reference evidence="1 2" key="1">
    <citation type="submission" date="2024-06" db="EMBL/GenBank/DDBJ databases">
        <authorList>
            <person name="Steensen K."/>
            <person name="Seneca J."/>
            <person name="Bartlau N."/>
            <person name="Yu A.X."/>
            <person name="Polz M.F."/>
        </authorList>
    </citation>
    <scope>NUCLEOTIDE SEQUENCE [LARGE SCALE GENOMIC DNA]</scope>
    <source>
        <strain evidence="1 2">1F260</strain>
    </source>
</reference>
<name>A0ABV4L389_9GAMM</name>
<evidence type="ECO:0000313" key="2">
    <source>
        <dbReference type="Proteomes" id="UP001569154"/>
    </source>
</evidence>
<evidence type="ECO:0000313" key="1">
    <source>
        <dbReference type="EMBL" id="MEZ8081899.1"/>
    </source>
</evidence>
<dbReference type="EMBL" id="JBGONM010000026">
    <property type="protein sequence ID" value="MEZ8081899.1"/>
    <property type="molecule type" value="Genomic_DNA"/>
</dbReference>
<organism evidence="1 2">
    <name type="scientific">Enterovibrio norvegicus</name>
    <dbReference type="NCBI Taxonomy" id="188144"/>
    <lineage>
        <taxon>Bacteria</taxon>
        <taxon>Pseudomonadati</taxon>
        <taxon>Pseudomonadota</taxon>
        <taxon>Gammaproteobacteria</taxon>
        <taxon>Vibrionales</taxon>
        <taxon>Vibrionaceae</taxon>
        <taxon>Enterovibrio</taxon>
    </lineage>
</organism>
<comment type="caution">
    <text evidence="1">The sequence shown here is derived from an EMBL/GenBank/DDBJ whole genome shotgun (WGS) entry which is preliminary data.</text>
</comment>
<dbReference type="RefSeq" id="WP_241810517.1">
    <property type="nucleotide sequence ID" value="NZ_AJYG02000047.1"/>
</dbReference>
<dbReference type="Proteomes" id="UP001569154">
    <property type="component" value="Unassembled WGS sequence"/>
</dbReference>
<gene>
    <name evidence="1" type="ORF">ACED35_12295</name>
</gene>
<protein>
    <recommendedName>
        <fullName evidence="3">Mobile element protein</fullName>
    </recommendedName>
</protein>
<sequence length="71" mass="7690">MNVIIGMIDDATGSHQNSRRGAGPIKRANKALLDKKRIGTQKQTLLELASGFLDVVANQRASLVVEKRFAA</sequence>
<evidence type="ECO:0008006" key="3">
    <source>
        <dbReference type="Google" id="ProtNLM"/>
    </source>
</evidence>